<protein>
    <submittedName>
        <fullName evidence="2">Uncharacterized protein</fullName>
    </submittedName>
</protein>
<reference evidence="3" key="1">
    <citation type="submission" date="2015-06" db="EMBL/GenBank/DDBJ databases">
        <title>Expansion of signal transduction pathways in fungi by whole-genome duplication.</title>
        <authorList>
            <consortium name="DOE Joint Genome Institute"/>
            <person name="Corrochano L.M."/>
            <person name="Kuo A."/>
            <person name="Marcet-Houben M."/>
            <person name="Polaino S."/>
            <person name="Salamov A."/>
            <person name="Villalobos J.M."/>
            <person name="Alvarez M.I."/>
            <person name="Avalos J."/>
            <person name="Benito E.P."/>
            <person name="Benoit I."/>
            <person name="Burger G."/>
            <person name="Camino L.P."/>
            <person name="Canovas D."/>
            <person name="Cerda-Olmedo E."/>
            <person name="Cheng J.-F."/>
            <person name="Dominguez A."/>
            <person name="Elias M."/>
            <person name="Eslava A.P."/>
            <person name="Glaser F."/>
            <person name="Grimwood J."/>
            <person name="Gutierrez G."/>
            <person name="Heitman J."/>
            <person name="Henrissat B."/>
            <person name="Iturriaga E.A."/>
            <person name="Lang B.F."/>
            <person name="Lavin J.L."/>
            <person name="Lee S."/>
            <person name="Li W."/>
            <person name="Lindquist E."/>
            <person name="Lopez-Garcia S."/>
            <person name="Luque E.M."/>
            <person name="Marcos A.T."/>
            <person name="Martin J."/>
            <person name="McCluskey K."/>
            <person name="Medina H.R."/>
            <person name="Miralles-Duran A."/>
            <person name="Miyazaki A."/>
            <person name="Munoz-Torres E."/>
            <person name="Oguiza J.A."/>
            <person name="Ohm R."/>
            <person name="Olmedo M."/>
            <person name="Orejas M."/>
            <person name="Ortiz-Castellanos L."/>
            <person name="Pisabarro A.G."/>
            <person name="Rodriguez-Romero J."/>
            <person name="Ruiz-Herrera J."/>
            <person name="Ruiz-Vazquez R."/>
            <person name="Sanz C."/>
            <person name="Schackwitz W."/>
            <person name="Schmutz J."/>
            <person name="Shahriari M."/>
            <person name="Shelest E."/>
            <person name="Silva-Franco F."/>
            <person name="Soanes D."/>
            <person name="Syed K."/>
            <person name="Tagua V.G."/>
            <person name="Talbot N.J."/>
            <person name="Thon M."/>
            <person name="De vries R.P."/>
            <person name="Wiebenga A."/>
            <person name="Yadav J.S."/>
            <person name="Braun E.L."/>
            <person name="Baker S."/>
            <person name="Garre V."/>
            <person name="Horwitz B."/>
            <person name="Torres-Martinez S."/>
            <person name="Idnurm A."/>
            <person name="Herrera-Estrella A."/>
            <person name="Gabaldon T."/>
            <person name="Grigoriev I.V."/>
        </authorList>
    </citation>
    <scope>NUCLEOTIDE SEQUENCE [LARGE SCALE GENOMIC DNA]</scope>
    <source>
        <strain evidence="3">NRRL 1555(-)</strain>
    </source>
</reference>
<name>A0A162PFM5_PHYB8</name>
<dbReference type="RefSeq" id="XP_018283286.1">
    <property type="nucleotide sequence ID" value="XM_018433210.1"/>
</dbReference>
<dbReference type="AlphaFoldDB" id="A0A162PFM5"/>
<feature type="signal peptide" evidence="1">
    <location>
        <begin position="1"/>
        <end position="19"/>
    </location>
</feature>
<dbReference type="GeneID" id="28994116"/>
<dbReference type="EMBL" id="KV441011">
    <property type="protein sequence ID" value="OAD65246.1"/>
    <property type="molecule type" value="Genomic_DNA"/>
</dbReference>
<accession>A0A162PFM5</accession>
<dbReference type="Proteomes" id="UP000077315">
    <property type="component" value="Unassembled WGS sequence"/>
</dbReference>
<dbReference type="VEuPathDB" id="FungiDB:PHYBLDRAFT_153632"/>
<organism evidence="2 3">
    <name type="scientific">Phycomyces blakesleeanus (strain ATCC 8743b / DSM 1359 / FGSC 10004 / NBRC 33097 / NRRL 1555)</name>
    <dbReference type="NCBI Taxonomy" id="763407"/>
    <lineage>
        <taxon>Eukaryota</taxon>
        <taxon>Fungi</taxon>
        <taxon>Fungi incertae sedis</taxon>
        <taxon>Mucoromycota</taxon>
        <taxon>Mucoromycotina</taxon>
        <taxon>Mucoromycetes</taxon>
        <taxon>Mucorales</taxon>
        <taxon>Phycomycetaceae</taxon>
        <taxon>Phycomyces</taxon>
    </lineage>
</organism>
<keyword evidence="1" id="KW-0732">Signal</keyword>
<gene>
    <name evidence="2" type="ORF">PHYBLDRAFT_153632</name>
</gene>
<evidence type="ECO:0000313" key="3">
    <source>
        <dbReference type="Proteomes" id="UP000077315"/>
    </source>
</evidence>
<evidence type="ECO:0000256" key="1">
    <source>
        <dbReference type="SAM" id="SignalP"/>
    </source>
</evidence>
<sequence>MHSCLTDFLFFLTIPSSLTFRIRIRIRIFIPAPTPTPTHPPAYLSFWPCYWALFY</sequence>
<keyword evidence="3" id="KW-1185">Reference proteome</keyword>
<dbReference type="InParanoid" id="A0A162PFM5"/>
<evidence type="ECO:0000313" key="2">
    <source>
        <dbReference type="EMBL" id="OAD65246.1"/>
    </source>
</evidence>
<feature type="chain" id="PRO_5007838159" evidence="1">
    <location>
        <begin position="20"/>
        <end position="55"/>
    </location>
</feature>
<proteinExistence type="predicted"/>